<dbReference type="Pfam" id="PF00072">
    <property type="entry name" value="Response_reg"/>
    <property type="match status" value="1"/>
</dbReference>
<dbReference type="Gene3D" id="2.60.120.260">
    <property type="entry name" value="Galactose-binding domain-like"/>
    <property type="match status" value="1"/>
</dbReference>
<evidence type="ECO:0000256" key="5">
    <source>
        <dbReference type="ARBA" id="ARBA00022777"/>
    </source>
</evidence>
<keyword evidence="4" id="KW-0808">Transferase</keyword>
<evidence type="ECO:0000256" key="7">
    <source>
        <dbReference type="ARBA" id="ARBA00023125"/>
    </source>
</evidence>
<feature type="domain" description="Response regulatory" evidence="13">
    <location>
        <begin position="681"/>
        <end position="796"/>
    </location>
</feature>
<keyword evidence="10" id="KW-1133">Transmembrane helix</keyword>
<sequence length="927" mass="104900">MDSTSVILSEVDTNPIILNQNWKFHPGDDPSWAHPDFDDSDWSPIDPTTDIHYLTVLRQAEIGWFRLHVTVDSAWLNTPLSMAIFQRGASELFLNGKLVQTLGQVSKDSKKELIYNPNFVPFSFQFEDKPHQVLAVRFSFTKRNPYMNFLGLWGGNPTLVIELDQMDKAVKRLVSKRAFVTSRLVGKATFLLFLALLHLFFFITFPVNKTNLFYSLFTSSLALGYFLEHVFRFMPREGDSYFVIGLISCLFFSTFIIWGLLAVYSFAREKLDRLFWFATVSALLFIPSWKWPYEAANYYWPYYLTMGPLVAALVSWRAVRKNSKGAWVIFFGWLGSFVFWSLFCLFHGNVLPGFPYDTAITLDLAVFSAAVSFSALLAVEYAQTKRSLQKSLFDMEVKRLETEKMRDLDKTKSDFFANISHEFRTPLTLISGTVDRLEDEQKSPSLLQESHRLIKRNADRLLQLVNQLLDLSKLEAGKLTLEKEPGEIVGFAKRLAGTFSSQFESKQIAFSGSYPEGPICLNFDPDKLEKVLSNLLTNAYKFTPTSGTVRFDVSCQAQTEADVRLQFKIADNGIGIPAERLPYIFDRFFQGEASATRSYEGTGIGLALVRELIELQGGTIQVESGADSGTCFTVELTLERAEPGAIPGLKQSEAALDTAWIPQAPKPAGKRSLNHLAIRTTVLIVEDNPELRHFLAQSLQNQYRILEADNGQEGFTIAATSVPDLIISDVMMPVMDGISLSEKVKNDERTSHIPFVLLTARADSESKIGGLDTGADAYLTKPFDMKELRVRIHHLIEGRKKLRERFSRSLDLKTSEIAVTSTDEKFLKKAMAILEDNIANTDFDVVFFSREIGMSRTNLHRKLKALTDYSATEFIRAVRLKRALYLLEQKSGNITEVAYAVGFNSVSYFDKCFKKQFGKTPSDYLLH</sequence>
<dbReference type="PRINTS" id="PR00344">
    <property type="entry name" value="BCTRLSENSOR"/>
</dbReference>
<protein>
    <recommendedName>
        <fullName evidence="2">histidine kinase</fullName>
        <ecNumber evidence="2">2.7.13.3</ecNumber>
    </recommendedName>
</protein>
<proteinExistence type="predicted"/>
<dbReference type="PANTHER" id="PTHR43547:SF2">
    <property type="entry name" value="HYBRID SIGNAL TRANSDUCTION HISTIDINE KINASE C"/>
    <property type="match status" value="1"/>
</dbReference>
<dbReference type="SMART" id="SM00342">
    <property type="entry name" value="HTH_ARAC"/>
    <property type="match status" value="1"/>
</dbReference>
<keyword evidence="7" id="KW-0238">DNA-binding</keyword>
<evidence type="ECO:0000313" key="14">
    <source>
        <dbReference type="EMBL" id="SEI77582.1"/>
    </source>
</evidence>
<dbReference type="SMART" id="SM00387">
    <property type="entry name" value="HATPase_c"/>
    <property type="match status" value="1"/>
</dbReference>
<dbReference type="InterPro" id="IPR001789">
    <property type="entry name" value="Sig_transdc_resp-reg_receiver"/>
</dbReference>
<dbReference type="PROSITE" id="PS50109">
    <property type="entry name" value="HIS_KIN"/>
    <property type="match status" value="1"/>
</dbReference>
<dbReference type="PANTHER" id="PTHR43547">
    <property type="entry name" value="TWO-COMPONENT HISTIDINE KINASE"/>
    <property type="match status" value="1"/>
</dbReference>
<dbReference type="InterPro" id="IPR011623">
    <property type="entry name" value="7TMR_DISM_rcpt_extracell_dom1"/>
</dbReference>
<feature type="transmembrane region" description="Helical" evidence="10">
    <location>
        <begin position="184"/>
        <end position="205"/>
    </location>
</feature>
<evidence type="ECO:0000256" key="2">
    <source>
        <dbReference type="ARBA" id="ARBA00012438"/>
    </source>
</evidence>
<dbReference type="InterPro" id="IPR008979">
    <property type="entry name" value="Galactose-bd-like_sf"/>
</dbReference>
<evidence type="ECO:0000256" key="10">
    <source>
        <dbReference type="SAM" id="Phobius"/>
    </source>
</evidence>
<dbReference type="Gene3D" id="1.10.287.130">
    <property type="match status" value="1"/>
</dbReference>
<dbReference type="Gene3D" id="3.40.50.2300">
    <property type="match status" value="1"/>
</dbReference>
<keyword evidence="5 14" id="KW-0418">Kinase</keyword>
<dbReference type="AlphaFoldDB" id="A0A1H6TP98"/>
<dbReference type="SUPFAM" id="SSF47384">
    <property type="entry name" value="Homodimeric domain of signal transducing histidine kinase"/>
    <property type="match status" value="1"/>
</dbReference>
<dbReference type="InterPro" id="IPR036890">
    <property type="entry name" value="HATPase_C_sf"/>
</dbReference>
<dbReference type="FunFam" id="1.10.10.60:FF:000284">
    <property type="entry name" value="Two-component system sensor histidine kinase/response regulator"/>
    <property type="match status" value="1"/>
</dbReference>
<organism evidence="14 15">
    <name type="scientific">Cyclobacterium xiamenense</name>
    <dbReference type="NCBI Taxonomy" id="1297121"/>
    <lineage>
        <taxon>Bacteria</taxon>
        <taxon>Pseudomonadati</taxon>
        <taxon>Bacteroidota</taxon>
        <taxon>Cytophagia</taxon>
        <taxon>Cytophagales</taxon>
        <taxon>Cyclobacteriaceae</taxon>
        <taxon>Cyclobacterium</taxon>
    </lineage>
</organism>
<evidence type="ECO:0000256" key="1">
    <source>
        <dbReference type="ARBA" id="ARBA00000085"/>
    </source>
</evidence>
<evidence type="ECO:0000256" key="8">
    <source>
        <dbReference type="ARBA" id="ARBA00023163"/>
    </source>
</evidence>
<dbReference type="Pfam" id="PF12833">
    <property type="entry name" value="HTH_18"/>
    <property type="match status" value="1"/>
</dbReference>
<evidence type="ECO:0000259" key="12">
    <source>
        <dbReference type="PROSITE" id="PS50109"/>
    </source>
</evidence>
<evidence type="ECO:0000259" key="11">
    <source>
        <dbReference type="PROSITE" id="PS01124"/>
    </source>
</evidence>
<dbReference type="SUPFAM" id="SSF52172">
    <property type="entry name" value="CheY-like"/>
    <property type="match status" value="1"/>
</dbReference>
<evidence type="ECO:0000256" key="9">
    <source>
        <dbReference type="PROSITE-ProRule" id="PRU00169"/>
    </source>
</evidence>
<dbReference type="Pfam" id="PF00512">
    <property type="entry name" value="HisKA"/>
    <property type="match status" value="1"/>
</dbReference>
<dbReference type="SMART" id="SM00448">
    <property type="entry name" value="REC"/>
    <property type="match status" value="1"/>
</dbReference>
<feature type="domain" description="HTH araC/xylS-type" evidence="11">
    <location>
        <begin position="828"/>
        <end position="927"/>
    </location>
</feature>
<keyword evidence="6" id="KW-0805">Transcription regulation</keyword>
<dbReference type="SUPFAM" id="SSF55874">
    <property type="entry name" value="ATPase domain of HSP90 chaperone/DNA topoisomerase II/histidine kinase"/>
    <property type="match status" value="1"/>
</dbReference>
<feature type="transmembrane region" description="Helical" evidence="10">
    <location>
        <begin position="274"/>
        <end position="293"/>
    </location>
</feature>
<dbReference type="InterPro" id="IPR036097">
    <property type="entry name" value="HisK_dim/P_sf"/>
</dbReference>
<dbReference type="Pfam" id="PF02518">
    <property type="entry name" value="HATPase_c"/>
    <property type="match status" value="1"/>
</dbReference>
<evidence type="ECO:0000313" key="15">
    <source>
        <dbReference type="Proteomes" id="UP000199403"/>
    </source>
</evidence>
<dbReference type="EC" id="2.7.13.3" evidence="2"/>
<dbReference type="InterPro" id="IPR018060">
    <property type="entry name" value="HTH_AraC"/>
</dbReference>
<keyword evidence="8" id="KW-0804">Transcription</keyword>
<accession>A0A1H6TP98</accession>
<dbReference type="InterPro" id="IPR011006">
    <property type="entry name" value="CheY-like_superfamily"/>
</dbReference>
<dbReference type="FunFam" id="1.10.287.130:FF:000045">
    <property type="entry name" value="Two-component system sensor histidine kinase/response regulator"/>
    <property type="match status" value="1"/>
</dbReference>
<dbReference type="InterPro" id="IPR003661">
    <property type="entry name" value="HisK_dim/P_dom"/>
</dbReference>
<feature type="modified residue" description="4-aspartylphosphate" evidence="9">
    <location>
        <position position="729"/>
    </location>
</feature>
<dbReference type="InterPro" id="IPR003594">
    <property type="entry name" value="HATPase_dom"/>
</dbReference>
<dbReference type="PROSITE" id="PS50110">
    <property type="entry name" value="RESPONSE_REGULATORY"/>
    <property type="match status" value="1"/>
</dbReference>
<dbReference type="InterPro" id="IPR004358">
    <property type="entry name" value="Sig_transdc_His_kin-like_C"/>
</dbReference>
<evidence type="ECO:0000256" key="6">
    <source>
        <dbReference type="ARBA" id="ARBA00023015"/>
    </source>
</evidence>
<dbReference type="CDD" id="cd00082">
    <property type="entry name" value="HisKA"/>
    <property type="match status" value="1"/>
</dbReference>
<dbReference type="Proteomes" id="UP000199403">
    <property type="component" value="Unassembled WGS sequence"/>
</dbReference>
<dbReference type="STRING" id="1416801.SAMN05192553_101235"/>
<dbReference type="FunFam" id="3.30.565.10:FF:000006">
    <property type="entry name" value="Sensor histidine kinase WalK"/>
    <property type="match status" value="1"/>
</dbReference>
<dbReference type="RefSeq" id="WP_092168338.1">
    <property type="nucleotide sequence ID" value="NZ_FNZH01000001.1"/>
</dbReference>
<dbReference type="Gene3D" id="1.10.10.60">
    <property type="entry name" value="Homeodomain-like"/>
    <property type="match status" value="1"/>
</dbReference>
<feature type="transmembrane region" description="Helical" evidence="10">
    <location>
        <begin position="299"/>
        <end position="319"/>
    </location>
</feature>
<evidence type="ECO:0000256" key="3">
    <source>
        <dbReference type="ARBA" id="ARBA00022553"/>
    </source>
</evidence>
<dbReference type="PROSITE" id="PS00041">
    <property type="entry name" value="HTH_ARAC_FAMILY_1"/>
    <property type="match status" value="1"/>
</dbReference>
<dbReference type="SUPFAM" id="SSF46689">
    <property type="entry name" value="Homeodomain-like"/>
    <property type="match status" value="1"/>
</dbReference>
<dbReference type="EMBL" id="FNZH01000001">
    <property type="protein sequence ID" value="SEI77582.1"/>
    <property type="molecule type" value="Genomic_DNA"/>
</dbReference>
<feature type="transmembrane region" description="Helical" evidence="10">
    <location>
        <begin position="360"/>
        <end position="382"/>
    </location>
</feature>
<name>A0A1H6TP98_9BACT</name>
<feature type="domain" description="Histidine kinase" evidence="12">
    <location>
        <begin position="418"/>
        <end position="640"/>
    </location>
</feature>
<keyword evidence="3 9" id="KW-0597">Phosphoprotein</keyword>
<dbReference type="GO" id="GO:0000155">
    <property type="term" value="F:phosphorelay sensor kinase activity"/>
    <property type="evidence" value="ECO:0007669"/>
    <property type="project" value="InterPro"/>
</dbReference>
<comment type="catalytic activity">
    <reaction evidence="1">
        <text>ATP + protein L-histidine = ADP + protein N-phospho-L-histidine.</text>
        <dbReference type="EC" id="2.7.13.3"/>
    </reaction>
</comment>
<dbReference type="InterPro" id="IPR005467">
    <property type="entry name" value="His_kinase_dom"/>
</dbReference>
<keyword evidence="10" id="KW-0472">Membrane</keyword>
<gene>
    <name evidence="14" type="ORF">SAMN05192553_101235</name>
</gene>
<keyword evidence="15" id="KW-1185">Reference proteome</keyword>
<dbReference type="Pfam" id="PF07695">
    <property type="entry name" value="7TMR-DISM_7TM"/>
    <property type="match status" value="1"/>
</dbReference>
<dbReference type="InterPro" id="IPR009057">
    <property type="entry name" value="Homeodomain-like_sf"/>
</dbReference>
<dbReference type="InterPro" id="IPR018062">
    <property type="entry name" value="HTH_AraC-typ_CS"/>
</dbReference>
<dbReference type="GO" id="GO:0043565">
    <property type="term" value="F:sequence-specific DNA binding"/>
    <property type="evidence" value="ECO:0007669"/>
    <property type="project" value="InterPro"/>
</dbReference>
<dbReference type="Gene3D" id="3.30.565.10">
    <property type="entry name" value="Histidine kinase-like ATPase, C-terminal domain"/>
    <property type="match status" value="1"/>
</dbReference>
<reference evidence="15" key="1">
    <citation type="submission" date="2016-10" db="EMBL/GenBank/DDBJ databases">
        <authorList>
            <person name="Varghese N."/>
            <person name="Submissions S."/>
        </authorList>
    </citation>
    <scope>NUCLEOTIDE SEQUENCE [LARGE SCALE GENOMIC DNA]</scope>
    <source>
        <strain evidence="15">IBRC-M 10761</strain>
    </source>
</reference>
<evidence type="ECO:0000256" key="4">
    <source>
        <dbReference type="ARBA" id="ARBA00022679"/>
    </source>
</evidence>
<dbReference type="OrthoDB" id="9806995at2"/>
<dbReference type="GO" id="GO:0003700">
    <property type="term" value="F:DNA-binding transcription factor activity"/>
    <property type="evidence" value="ECO:0007669"/>
    <property type="project" value="InterPro"/>
</dbReference>
<feature type="transmembrane region" description="Helical" evidence="10">
    <location>
        <begin position="326"/>
        <end position="348"/>
    </location>
</feature>
<evidence type="ECO:0000259" key="13">
    <source>
        <dbReference type="PROSITE" id="PS50110"/>
    </source>
</evidence>
<feature type="transmembrane region" description="Helical" evidence="10">
    <location>
        <begin position="240"/>
        <end position="267"/>
    </location>
</feature>
<dbReference type="CDD" id="cd16922">
    <property type="entry name" value="HATPase_EvgS-ArcB-TorS-like"/>
    <property type="match status" value="1"/>
</dbReference>
<dbReference type="SUPFAM" id="SSF49785">
    <property type="entry name" value="Galactose-binding domain-like"/>
    <property type="match status" value="1"/>
</dbReference>
<keyword evidence="10" id="KW-0812">Transmembrane</keyword>
<dbReference type="PROSITE" id="PS01124">
    <property type="entry name" value="HTH_ARAC_FAMILY_2"/>
    <property type="match status" value="1"/>
</dbReference>
<dbReference type="SMART" id="SM00388">
    <property type="entry name" value="HisKA"/>
    <property type="match status" value="1"/>
</dbReference>